<evidence type="ECO:0000313" key="3">
    <source>
        <dbReference type="EMBL" id="KAJ8454678.1"/>
    </source>
</evidence>
<name>A0AAD7TGB9_9APHY</name>
<gene>
    <name evidence="3" type="ORF">ONZ51_g12893</name>
</gene>
<dbReference type="SUPFAM" id="SSF56112">
    <property type="entry name" value="Protein kinase-like (PK-like)"/>
    <property type="match status" value="1"/>
</dbReference>
<feature type="domain" description="Protein kinase" evidence="2">
    <location>
        <begin position="48"/>
        <end position="350"/>
    </location>
</feature>
<dbReference type="Gene3D" id="1.10.510.10">
    <property type="entry name" value="Transferase(Phosphotransferase) domain 1"/>
    <property type="match status" value="1"/>
</dbReference>
<feature type="region of interest" description="Disordered" evidence="1">
    <location>
        <begin position="25"/>
        <end position="46"/>
    </location>
</feature>
<accession>A0AAD7TGB9</accession>
<dbReference type="GO" id="GO:0005524">
    <property type="term" value="F:ATP binding"/>
    <property type="evidence" value="ECO:0007669"/>
    <property type="project" value="InterPro"/>
</dbReference>
<dbReference type="InterPro" id="IPR000719">
    <property type="entry name" value="Prot_kinase_dom"/>
</dbReference>
<protein>
    <recommendedName>
        <fullName evidence="2">Protein kinase domain-containing protein</fullName>
    </recommendedName>
</protein>
<proteinExistence type="predicted"/>
<organism evidence="3 4">
    <name type="scientific">Trametes cubensis</name>
    <dbReference type="NCBI Taxonomy" id="1111947"/>
    <lineage>
        <taxon>Eukaryota</taxon>
        <taxon>Fungi</taxon>
        <taxon>Dikarya</taxon>
        <taxon>Basidiomycota</taxon>
        <taxon>Agaricomycotina</taxon>
        <taxon>Agaricomycetes</taxon>
        <taxon>Polyporales</taxon>
        <taxon>Polyporaceae</taxon>
        <taxon>Trametes</taxon>
    </lineage>
</organism>
<dbReference type="Proteomes" id="UP001215151">
    <property type="component" value="Unassembled WGS sequence"/>
</dbReference>
<reference evidence="3" key="1">
    <citation type="submission" date="2022-11" db="EMBL/GenBank/DDBJ databases">
        <title>Genome Sequence of Cubamyces cubensis.</title>
        <authorList>
            <person name="Buettner E."/>
        </authorList>
    </citation>
    <scope>NUCLEOTIDE SEQUENCE</scope>
    <source>
        <strain evidence="3">MPL-01</strain>
    </source>
</reference>
<comment type="caution">
    <text evidence="3">The sequence shown here is derived from an EMBL/GenBank/DDBJ whole genome shotgun (WGS) entry which is preliminary data.</text>
</comment>
<dbReference type="PROSITE" id="PS50011">
    <property type="entry name" value="PROTEIN_KINASE_DOM"/>
    <property type="match status" value="1"/>
</dbReference>
<feature type="compositionally biased region" description="Low complexity" evidence="1">
    <location>
        <begin position="27"/>
        <end position="40"/>
    </location>
</feature>
<dbReference type="InterPro" id="IPR011009">
    <property type="entry name" value="Kinase-like_dom_sf"/>
</dbReference>
<evidence type="ECO:0000256" key="1">
    <source>
        <dbReference type="SAM" id="MobiDB-lite"/>
    </source>
</evidence>
<evidence type="ECO:0000313" key="4">
    <source>
        <dbReference type="Proteomes" id="UP001215151"/>
    </source>
</evidence>
<evidence type="ECO:0000259" key="2">
    <source>
        <dbReference type="PROSITE" id="PS50011"/>
    </source>
</evidence>
<dbReference type="GO" id="GO:0004672">
    <property type="term" value="F:protein kinase activity"/>
    <property type="evidence" value="ECO:0007669"/>
    <property type="project" value="InterPro"/>
</dbReference>
<sequence length="400" mass="45613">MQADGLSLTPSTGGPDTLTCVIAQLENPPDNTSSPNSSPNKKMRLPKLPTETVIEMRSWGMVTNWMIPFWNDYQSSLATFGIQFCDLHDSHCDAQPAPYELAPYFGCARNASQQDLFVKMIDKGTPEDQIYRYLAGCKELYDSCTFKWGAGYRITDFNTLRAILTFIRCTLTGLTFLHDHRIAHRDIHETNILLNWYCRDIQKASCTERLRAHYQSSSALYALFDFDLSLHLPPTTSLKDCLRPASEAFIGRSDYHPTDIYQGEPYYNPFAFDVACLGNLFSYYFAEAIPANPFLAALFSRMTTHIIDDRFTAAEALAFVREIEGELPPDVLDSAVTLRPDCDVLDHPERYWSRLHPDDQIKWQAHRPPPLTWTTRVLRRISTTELGCRVVPFVRRSLGI</sequence>
<dbReference type="AlphaFoldDB" id="A0AAD7TGB9"/>
<dbReference type="EMBL" id="JAPEVG010000914">
    <property type="protein sequence ID" value="KAJ8454678.1"/>
    <property type="molecule type" value="Genomic_DNA"/>
</dbReference>
<keyword evidence="4" id="KW-1185">Reference proteome</keyword>